<dbReference type="PANTHER" id="PTHR36966">
    <property type="entry name" value="REP-ASSOCIATED TYROSINE TRANSPOSASE"/>
    <property type="match status" value="1"/>
</dbReference>
<name>A0ABW5JLA1_9BACT</name>
<organism evidence="2 3">
    <name type="scientific">Gracilimonas halophila</name>
    <dbReference type="NCBI Taxonomy" id="1834464"/>
    <lineage>
        <taxon>Bacteria</taxon>
        <taxon>Pseudomonadati</taxon>
        <taxon>Balneolota</taxon>
        <taxon>Balneolia</taxon>
        <taxon>Balneolales</taxon>
        <taxon>Balneolaceae</taxon>
        <taxon>Gracilimonas</taxon>
    </lineage>
</organism>
<reference evidence="3" key="1">
    <citation type="journal article" date="2019" name="Int. J. Syst. Evol. Microbiol.">
        <title>The Global Catalogue of Microorganisms (GCM) 10K type strain sequencing project: providing services to taxonomists for standard genome sequencing and annotation.</title>
        <authorList>
            <consortium name="The Broad Institute Genomics Platform"/>
            <consortium name="The Broad Institute Genome Sequencing Center for Infectious Disease"/>
            <person name="Wu L."/>
            <person name="Ma J."/>
        </authorList>
    </citation>
    <scope>NUCLEOTIDE SEQUENCE [LARGE SCALE GENOMIC DNA]</scope>
    <source>
        <strain evidence="3">KCTC 52042</strain>
    </source>
</reference>
<dbReference type="PANTHER" id="PTHR36966:SF1">
    <property type="entry name" value="REP-ASSOCIATED TYROSINE TRANSPOSASE"/>
    <property type="match status" value="1"/>
</dbReference>
<dbReference type="SMART" id="SM01321">
    <property type="entry name" value="Y1_Tnp"/>
    <property type="match status" value="1"/>
</dbReference>
<feature type="domain" description="Transposase IS200-like" evidence="1">
    <location>
        <begin position="22"/>
        <end position="211"/>
    </location>
</feature>
<keyword evidence="3" id="KW-1185">Reference proteome</keyword>
<dbReference type="InterPro" id="IPR036515">
    <property type="entry name" value="Transposase_17_sf"/>
</dbReference>
<gene>
    <name evidence="2" type="ORF">ACFSVN_10595</name>
</gene>
<proteinExistence type="predicted"/>
<dbReference type="RefSeq" id="WP_390302164.1">
    <property type="nucleotide sequence ID" value="NZ_JBHULI010000024.1"/>
</dbReference>
<evidence type="ECO:0000313" key="3">
    <source>
        <dbReference type="Proteomes" id="UP001597460"/>
    </source>
</evidence>
<evidence type="ECO:0000313" key="2">
    <source>
        <dbReference type="EMBL" id="MFD2532895.1"/>
    </source>
</evidence>
<dbReference type="Proteomes" id="UP001597460">
    <property type="component" value="Unassembled WGS sequence"/>
</dbReference>
<accession>A0ABW5JLA1</accession>
<comment type="caution">
    <text evidence="2">The sequence shown here is derived from an EMBL/GenBank/DDBJ whole genome shotgun (WGS) entry which is preliminary data.</text>
</comment>
<dbReference type="InterPro" id="IPR002686">
    <property type="entry name" value="Transposase_17"/>
</dbReference>
<protein>
    <submittedName>
        <fullName evidence="2">Transposase</fullName>
    </submittedName>
</protein>
<dbReference type="EMBL" id="JBHULI010000024">
    <property type="protein sequence ID" value="MFD2532895.1"/>
    <property type="molecule type" value="Genomic_DNA"/>
</dbReference>
<evidence type="ECO:0000259" key="1">
    <source>
        <dbReference type="SMART" id="SM01321"/>
    </source>
</evidence>
<dbReference type="Gene3D" id="3.30.70.1290">
    <property type="entry name" value="Transposase IS200-like"/>
    <property type="match status" value="1"/>
</dbReference>
<sequence>MQNKGYKKYRSETVRLKSWDYGWNGVYFITICTHKRKYYFGEVIEFNTDGHTNTVETQDFASLRSNSDKEIDFNKNAEMKLSEIGKIAETCWQNIPLHFPFVKLGEYVIMPNHVHGIIIIDKADDGRNTTNTKHAVERQNLASLQPETQKPLNEFGPQSRNLASIVRGFKIGVTKTARKIQPDFKWQPRYYDHIVRNRKSFNRISAYIRNNPVKWVTDKYYVQ</sequence>
<dbReference type="InterPro" id="IPR052715">
    <property type="entry name" value="RAYT_transposase"/>
</dbReference>
<dbReference type="SUPFAM" id="SSF143422">
    <property type="entry name" value="Transposase IS200-like"/>
    <property type="match status" value="1"/>
</dbReference>